<evidence type="ECO:0000313" key="4">
    <source>
        <dbReference type="Proteomes" id="UP000799302"/>
    </source>
</evidence>
<keyword evidence="2" id="KW-0472">Membrane</keyword>
<dbReference type="AlphaFoldDB" id="A0A6A6TTS7"/>
<keyword evidence="2" id="KW-1133">Transmembrane helix</keyword>
<evidence type="ECO:0000313" key="3">
    <source>
        <dbReference type="EMBL" id="KAF2663469.1"/>
    </source>
</evidence>
<sequence length="126" mass="13587">MPAVAADVCANGQDFSGSSTCHPCISMARFVFKVMIGNRMGMIFIYIFFNRIQQNSMTMSSQIIYIPNLIGGQALQITSFEDSYSISTESLSSRGLALQPVNMQRAGSTSSSSSSGPSSYIPEDAF</sequence>
<gene>
    <name evidence="3" type="ORF">BT63DRAFT_461195</name>
</gene>
<name>A0A6A6TTS7_9PEZI</name>
<feature type="compositionally biased region" description="Low complexity" evidence="1">
    <location>
        <begin position="107"/>
        <end position="119"/>
    </location>
</feature>
<reference evidence="3" key="1">
    <citation type="journal article" date="2020" name="Stud. Mycol.">
        <title>101 Dothideomycetes genomes: a test case for predicting lifestyles and emergence of pathogens.</title>
        <authorList>
            <person name="Haridas S."/>
            <person name="Albert R."/>
            <person name="Binder M."/>
            <person name="Bloem J."/>
            <person name="Labutti K."/>
            <person name="Salamov A."/>
            <person name="Andreopoulos B."/>
            <person name="Baker S."/>
            <person name="Barry K."/>
            <person name="Bills G."/>
            <person name="Bluhm B."/>
            <person name="Cannon C."/>
            <person name="Castanera R."/>
            <person name="Culley D."/>
            <person name="Daum C."/>
            <person name="Ezra D."/>
            <person name="Gonzalez J."/>
            <person name="Henrissat B."/>
            <person name="Kuo A."/>
            <person name="Liang C."/>
            <person name="Lipzen A."/>
            <person name="Lutzoni F."/>
            <person name="Magnuson J."/>
            <person name="Mondo S."/>
            <person name="Nolan M."/>
            <person name="Ohm R."/>
            <person name="Pangilinan J."/>
            <person name="Park H.-J."/>
            <person name="Ramirez L."/>
            <person name="Alfaro M."/>
            <person name="Sun H."/>
            <person name="Tritt A."/>
            <person name="Yoshinaga Y."/>
            <person name="Zwiers L.-H."/>
            <person name="Turgeon B."/>
            <person name="Goodwin S."/>
            <person name="Spatafora J."/>
            <person name="Crous P."/>
            <person name="Grigoriev I."/>
        </authorList>
    </citation>
    <scope>NUCLEOTIDE SEQUENCE</scope>
    <source>
        <strain evidence="3">CBS 115976</strain>
    </source>
</reference>
<keyword evidence="2" id="KW-0812">Transmembrane</keyword>
<feature type="region of interest" description="Disordered" evidence="1">
    <location>
        <begin position="102"/>
        <end position="126"/>
    </location>
</feature>
<dbReference type="EMBL" id="MU004245">
    <property type="protein sequence ID" value="KAF2663469.1"/>
    <property type="molecule type" value="Genomic_DNA"/>
</dbReference>
<evidence type="ECO:0000256" key="1">
    <source>
        <dbReference type="SAM" id="MobiDB-lite"/>
    </source>
</evidence>
<proteinExistence type="predicted"/>
<dbReference type="Proteomes" id="UP000799302">
    <property type="component" value="Unassembled WGS sequence"/>
</dbReference>
<accession>A0A6A6TTS7</accession>
<evidence type="ECO:0000256" key="2">
    <source>
        <dbReference type="SAM" id="Phobius"/>
    </source>
</evidence>
<organism evidence="3 4">
    <name type="scientific">Microthyrium microscopicum</name>
    <dbReference type="NCBI Taxonomy" id="703497"/>
    <lineage>
        <taxon>Eukaryota</taxon>
        <taxon>Fungi</taxon>
        <taxon>Dikarya</taxon>
        <taxon>Ascomycota</taxon>
        <taxon>Pezizomycotina</taxon>
        <taxon>Dothideomycetes</taxon>
        <taxon>Dothideomycetes incertae sedis</taxon>
        <taxon>Microthyriales</taxon>
        <taxon>Microthyriaceae</taxon>
        <taxon>Microthyrium</taxon>
    </lineage>
</organism>
<protein>
    <submittedName>
        <fullName evidence="3">Uncharacterized protein</fullName>
    </submittedName>
</protein>
<feature type="transmembrane region" description="Helical" evidence="2">
    <location>
        <begin position="30"/>
        <end position="49"/>
    </location>
</feature>
<keyword evidence="4" id="KW-1185">Reference proteome</keyword>